<gene>
    <name evidence="1" type="ORF">M9H77_24734</name>
</gene>
<dbReference type="Proteomes" id="UP001060085">
    <property type="component" value="Linkage Group LG06"/>
</dbReference>
<reference evidence="2" key="1">
    <citation type="journal article" date="2023" name="Nat. Plants">
        <title>Single-cell RNA sequencing provides a high-resolution roadmap for understanding the multicellular compartmentation of specialized metabolism.</title>
        <authorList>
            <person name="Sun S."/>
            <person name="Shen X."/>
            <person name="Li Y."/>
            <person name="Li Y."/>
            <person name="Wang S."/>
            <person name="Li R."/>
            <person name="Zhang H."/>
            <person name="Shen G."/>
            <person name="Guo B."/>
            <person name="Wei J."/>
            <person name="Xu J."/>
            <person name="St-Pierre B."/>
            <person name="Chen S."/>
            <person name="Sun C."/>
        </authorList>
    </citation>
    <scope>NUCLEOTIDE SEQUENCE [LARGE SCALE GENOMIC DNA]</scope>
</reference>
<organism evidence="1 2">
    <name type="scientific">Catharanthus roseus</name>
    <name type="common">Madagascar periwinkle</name>
    <name type="synonym">Vinca rosea</name>
    <dbReference type="NCBI Taxonomy" id="4058"/>
    <lineage>
        <taxon>Eukaryota</taxon>
        <taxon>Viridiplantae</taxon>
        <taxon>Streptophyta</taxon>
        <taxon>Embryophyta</taxon>
        <taxon>Tracheophyta</taxon>
        <taxon>Spermatophyta</taxon>
        <taxon>Magnoliopsida</taxon>
        <taxon>eudicotyledons</taxon>
        <taxon>Gunneridae</taxon>
        <taxon>Pentapetalae</taxon>
        <taxon>asterids</taxon>
        <taxon>lamiids</taxon>
        <taxon>Gentianales</taxon>
        <taxon>Apocynaceae</taxon>
        <taxon>Rauvolfioideae</taxon>
        <taxon>Vinceae</taxon>
        <taxon>Catharanthinae</taxon>
        <taxon>Catharanthus</taxon>
    </lineage>
</organism>
<evidence type="ECO:0000313" key="1">
    <source>
        <dbReference type="EMBL" id="KAI5655941.1"/>
    </source>
</evidence>
<comment type="caution">
    <text evidence="1">The sequence shown here is derived from an EMBL/GenBank/DDBJ whole genome shotgun (WGS) entry which is preliminary data.</text>
</comment>
<accession>A0ACC0A5S3</accession>
<proteinExistence type="predicted"/>
<dbReference type="EMBL" id="CM044706">
    <property type="protein sequence ID" value="KAI5655941.1"/>
    <property type="molecule type" value="Genomic_DNA"/>
</dbReference>
<protein>
    <submittedName>
        <fullName evidence="1">Uncharacterized protein</fullName>
    </submittedName>
</protein>
<name>A0ACC0A5S3_CATRO</name>
<keyword evidence="2" id="KW-1185">Reference proteome</keyword>
<sequence length="437" mass="48250">MDIIEEDIVIVGAGIAGLAASLGLHRLGLRSLVLESSDCLRTTGFALSLWTNAWKALDALGIGHRLRESSMQIQGLQIASMDSGRPPVELSLVEKFPNHEGRCIKRKELLETMEKELPKGTVRYASKVVSIEESGHLKVLQLADGSVVRTKVLIGCDGVNSMVARWLGLQKPVDTGRSAIRGFVDYPEGQQFKPKPQVYFGGGLRLGFIPCDEKSMYWFCTIHPPVPDWNQDMAQDPVKMKEFVLNKCQKLPNIPKEVSNLLERTKLDSISCAALKLRLPWDILMRDIARRGVCVAGDALHPMTPDIGQGGCSALEDSVVLAKCIGDSFLKLPKKVTGEEEDDAEMAATFNKGVENFAKARKWRSFSLVTAAFLLLGICNGKCLKLFLILVPKGEISRPQGLRHTARRPGEICKSPALQTEGQTLMRTRNHPSHWKC</sequence>
<evidence type="ECO:0000313" key="2">
    <source>
        <dbReference type="Proteomes" id="UP001060085"/>
    </source>
</evidence>